<dbReference type="RefSeq" id="WP_378015723.1">
    <property type="nucleotide sequence ID" value="NZ_JBHSKT010000001.1"/>
</dbReference>
<dbReference type="Pfam" id="PF00535">
    <property type="entry name" value="Glycos_transf_2"/>
    <property type="match status" value="1"/>
</dbReference>
<dbReference type="Proteomes" id="UP001596161">
    <property type="component" value="Unassembled WGS sequence"/>
</dbReference>
<feature type="domain" description="Glycosyltransferase 2-like" evidence="1">
    <location>
        <begin position="7"/>
        <end position="114"/>
    </location>
</feature>
<evidence type="ECO:0000313" key="3">
    <source>
        <dbReference type="Proteomes" id="UP001596161"/>
    </source>
</evidence>
<accession>A0ABW0E9E9</accession>
<keyword evidence="3" id="KW-1185">Reference proteome</keyword>
<reference evidence="3" key="1">
    <citation type="journal article" date="2019" name="Int. J. Syst. Evol. Microbiol.">
        <title>The Global Catalogue of Microorganisms (GCM) 10K type strain sequencing project: providing services to taxonomists for standard genome sequencing and annotation.</title>
        <authorList>
            <consortium name="The Broad Institute Genomics Platform"/>
            <consortium name="The Broad Institute Genome Sequencing Center for Infectious Disease"/>
            <person name="Wu L."/>
            <person name="Ma J."/>
        </authorList>
    </citation>
    <scope>NUCLEOTIDE SEQUENCE [LARGE SCALE GENOMIC DNA]</scope>
    <source>
        <strain evidence="3">KACC 12602</strain>
    </source>
</reference>
<evidence type="ECO:0000313" key="2">
    <source>
        <dbReference type="EMBL" id="MFC5269345.1"/>
    </source>
</evidence>
<dbReference type="InterPro" id="IPR029044">
    <property type="entry name" value="Nucleotide-diphossugar_trans"/>
</dbReference>
<dbReference type="SUPFAM" id="SSF53448">
    <property type="entry name" value="Nucleotide-diphospho-sugar transferases"/>
    <property type="match status" value="1"/>
</dbReference>
<proteinExistence type="predicted"/>
<dbReference type="InterPro" id="IPR001173">
    <property type="entry name" value="Glyco_trans_2-like"/>
</dbReference>
<name>A0ABW0E9E9_9BACT</name>
<organism evidence="2 3">
    <name type="scientific">Adhaeribacter terreus</name>
    <dbReference type="NCBI Taxonomy" id="529703"/>
    <lineage>
        <taxon>Bacteria</taxon>
        <taxon>Pseudomonadati</taxon>
        <taxon>Bacteroidota</taxon>
        <taxon>Cytophagia</taxon>
        <taxon>Cytophagales</taxon>
        <taxon>Hymenobacteraceae</taxon>
        <taxon>Adhaeribacter</taxon>
    </lineage>
</organism>
<comment type="caution">
    <text evidence="2">The sequence shown here is derived from an EMBL/GenBank/DDBJ whole genome shotgun (WGS) entry which is preliminary data.</text>
</comment>
<sequence length="317" mass="36327">MGNIKISYIITTYNKLPYLKEVIKRLVDQLKENEELVVVDGASKDGTMEFLEGLYKIGKIHQFVSEPDKGESHGFNKGILMSQGEYIKVITDDDAFDYPLIRKGVEFMDQHPAIDLLTSHTGLINLEDLHEISMYDDCFENFNNWIKNGVPGWFIGLPMIIRRKALAQLGLFNTGVVQVDTDLSLRATSLNMKIAWCTGLAAIRIENPQSNFRNLKNANAGHSEYVRMRYLYDKSLYGSFFSFVKLQTNWLEMVKKPLRPIKNLLVKTANYPKGFEKRVFSVQPSTKEPSQIANAFNTCDAFFDEYNSKNKIEFICK</sequence>
<evidence type="ECO:0000259" key="1">
    <source>
        <dbReference type="Pfam" id="PF00535"/>
    </source>
</evidence>
<dbReference type="PANTHER" id="PTHR22916">
    <property type="entry name" value="GLYCOSYLTRANSFERASE"/>
    <property type="match status" value="1"/>
</dbReference>
<dbReference type="Gene3D" id="3.90.550.10">
    <property type="entry name" value="Spore Coat Polysaccharide Biosynthesis Protein SpsA, Chain A"/>
    <property type="match status" value="1"/>
</dbReference>
<gene>
    <name evidence="2" type="ORF">ACFPIB_01905</name>
</gene>
<dbReference type="PANTHER" id="PTHR22916:SF3">
    <property type="entry name" value="UDP-GLCNAC:BETAGAL BETA-1,3-N-ACETYLGLUCOSAMINYLTRANSFERASE-LIKE PROTEIN 1"/>
    <property type="match status" value="1"/>
</dbReference>
<protein>
    <submittedName>
        <fullName evidence="2">Glycosyltransferase family 2 protein</fullName>
    </submittedName>
</protein>
<dbReference type="EMBL" id="JBHSKT010000001">
    <property type="protein sequence ID" value="MFC5269345.1"/>
    <property type="molecule type" value="Genomic_DNA"/>
</dbReference>